<dbReference type="Pfam" id="PF12706">
    <property type="entry name" value="Lactamase_B_2"/>
    <property type="match status" value="1"/>
</dbReference>
<dbReference type="HOGENOM" id="CLU_1060731_0_0_0"/>
<proteinExistence type="predicted"/>
<name>L0DER2_SINAD</name>
<dbReference type="AlphaFoldDB" id="L0DER2"/>
<dbReference type="InterPro" id="IPR036866">
    <property type="entry name" value="RibonucZ/Hydroxyglut_hydro"/>
</dbReference>
<dbReference type="Gene3D" id="3.60.15.10">
    <property type="entry name" value="Ribonuclease Z/Hydroxyacylglutathione hydrolase-like"/>
    <property type="match status" value="1"/>
</dbReference>
<evidence type="ECO:0000313" key="2">
    <source>
        <dbReference type="EMBL" id="AGA27340.1"/>
    </source>
</evidence>
<dbReference type="InterPro" id="IPR001279">
    <property type="entry name" value="Metallo-B-lactamas"/>
</dbReference>
<dbReference type="OrthoDB" id="9800940at2"/>
<evidence type="ECO:0000259" key="1">
    <source>
        <dbReference type="SMART" id="SM00849"/>
    </source>
</evidence>
<protein>
    <submittedName>
        <fullName evidence="2">Metal-dependent hydrolase, beta-lactamase superfamily III</fullName>
    </submittedName>
</protein>
<dbReference type="Proteomes" id="UP000010798">
    <property type="component" value="Chromosome"/>
</dbReference>
<dbReference type="GO" id="GO:0047555">
    <property type="term" value="F:3',5'-cyclic-GMP phosphodiesterase activity"/>
    <property type="evidence" value="ECO:0007669"/>
    <property type="project" value="TreeGrafter"/>
</dbReference>
<dbReference type="eggNOG" id="COG1234">
    <property type="taxonomic scope" value="Bacteria"/>
</dbReference>
<organism evidence="2 3">
    <name type="scientific">Singulisphaera acidiphila (strain ATCC BAA-1392 / DSM 18658 / VKM B-2454 / MOB10)</name>
    <dbReference type="NCBI Taxonomy" id="886293"/>
    <lineage>
        <taxon>Bacteria</taxon>
        <taxon>Pseudomonadati</taxon>
        <taxon>Planctomycetota</taxon>
        <taxon>Planctomycetia</taxon>
        <taxon>Isosphaerales</taxon>
        <taxon>Isosphaeraceae</taxon>
        <taxon>Singulisphaera</taxon>
    </lineage>
</organism>
<dbReference type="GO" id="GO:1902660">
    <property type="term" value="P:negative regulation of glucose mediated signaling pathway"/>
    <property type="evidence" value="ECO:0007669"/>
    <property type="project" value="TreeGrafter"/>
</dbReference>
<dbReference type="PANTHER" id="PTHR28283">
    <property type="entry name" value="3',5'-CYCLIC-NUCLEOTIDE PHOSPHODIESTERASE 1"/>
    <property type="match status" value="1"/>
</dbReference>
<dbReference type="PRINTS" id="PR00388">
    <property type="entry name" value="PDIESTERASE2"/>
</dbReference>
<dbReference type="EMBL" id="CP003364">
    <property type="protein sequence ID" value="AGA27340.1"/>
    <property type="molecule type" value="Genomic_DNA"/>
</dbReference>
<dbReference type="KEGG" id="saci:Sinac_3059"/>
<dbReference type="GO" id="GO:0004115">
    <property type="term" value="F:3',5'-cyclic-AMP phosphodiesterase activity"/>
    <property type="evidence" value="ECO:0007669"/>
    <property type="project" value="InterPro"/>
</dbReference>
<dbReference type="PANTHER" id="PTHR28283:SF1">
    <property type="entry name" value="3',5'-CYCLIC-NUCLEOTIDE PHOSPHODIESTERASE 1"/>
    <property type="match status" value="1"/>
</dbReference>
<keyword evidence="2" id="KW-0378">Hydrolase</keyword>
<dbReference type="STRING" id="886293.Sinac_3059"/>
<sequence>MKVMLVPSSIVTDGEEPSQYLISYLINDSVAIDAGSLGIHGSPSKQAKIKHVLISHTHIDHTATLPIFVENAYEGKSDCVTIHGSETVLENLKGDIFNDRTWPDFVALSEGSAPFLRLELLEPERPLEVEGLKITPISVNHVVPTLGFLIEDSRSAVLIASDTGPTDLLWEYANKADHLDAVFLEAAFPNEMSELASISKHLTPALFGLEVQKLKRKAAVIAVHIKARYRKQILRELSELALPNLQIGQFGMTYDW</sequence>
<dbReference type="SMART" id="SM00849">
    <property type="entry name" value="Lactamase_B"/>
    <property type="match status" value="1"/>
</dbReference>
<accession>L0DER2</accession>
<feature type="domain" description="Metallo-beta-lactamase" evidence="1">
    <location>
        <begin position="20"/>
        <end position="206"/>
    </location>
</feature>
<reference evidence="2 3" key="1">
    <citation type="submission" date="2012-02" db="EMBL/GenBank/DDBJ databases">
        <title>Complete sequence of chromosome of Singulisphaera acidiphila DSM 18658.</title>
        <authorList>
            <consortium name="US DOE Joint Genome Institute (JGI-PGF)"/>
            <person name="Lucas S."/>
            <person name="Copeland A."/>
            <person name="Lapidus A."/>
            <person name="Glavina del Rio T."/>
            <person name="Dalin E."/>
            <person name="Tice H."/>
            <person name="Bruce D."/>
            <person name="Goodwin L."/>
            <person name="Pitluck S."/>
            <person name="Peters L."/>
            <person name="Ovchinnikova G."/>
            <person name="Chertkov O."/>
            <person name="Kyrpides N."/>
            <person name="Mavromatis K."/>
            <person name="Ivanova N."/>
            <person name="Brettin T."/>
            <person name="Detter J.C."/>
            <person name="Han C."/>
            <person name="Larimer F."/>
            <person name="Land M."/>
            <person name="Hauser L."/>
            <person name="Markowitz V."/>
            <person name="Cheng J.-F."/>
            <person name="Hugenholtz P."/>
            <person name="Woyke T."/>
            <person name="Wu D."/>
            <person name="Tindall B."/>
            <person name="Pomrenke H."/>
            <person name="Brambilla E."/>
            <person name="Klenk H.-P."/>
            <person name="Eisen J.A."/>
        </authorList>
    </citation>
    <scope>NUCLEOTIDE SEQUENCE [LARGE SCALE GENOMIC DNA]</scope>
    <source>
        <strain evidence="3">ATCC BAA-1392 / DSM 18658 / VKM B-2454 / MOB10</strain>
    </source>
</reference>
<keyword evidence="3" id="KW-1185">Reference proteome</keyword>
<dbReference type="InterPro" id="IPR000396">
    <property type="entry name" value="Pdiesterase2"/>
</dbReference>
<dbReference type="CDD" id="cd07735">
    <property type="entry name" value="class_II_PDE_MBL-fold"/>
    <property type="match status" value="1"/>
</dbReference>
<gene>
    <name evidence="2" type="ordered locus">Sinac_3059</name>
</gene>
<dbReference type="GO" id="GO:0006198">
    <property type="term" value="P:cAMP catabolic process"/>
    <property type="evidence" value="ECO:0007669"/>
    <property type="project" value="InterPro"/>
</dbReference>
<evidence type="ECO:0000313" key="3">
    <source>
        <dbReference type="Proteomes" id="UP000010798"/>
    </source>
</evidence>
<dbReference type="SUPFAM" id="SSF56281">
    <property type="entry name" value="Metallo-hydrolase/oxidoreductase"/>
    <property type="match status" value="1"/>
</dbReference>